<accession>A0A1V4HV75</accession>
<dbReference type="AlphaFoldDB" id="A0A1V4HV75"/>
<organism evidence="1 2">
    <name type="scientific">Nitrobacter vulgaris</name>
    <dbReference type="NCBI Taxonomy" id="29421"/>
    <lineage>
        <taxon>Bacteria</taxon>
        <taxon>Pseudomonadati</taxon>
        <taxon>Pseudomonadota</taxon>
        <taxon>Alphaproteobacteria</taxon>
        <taxon>Hyphomicrobiales</taxon>
        <taxon>Nitrobacteraceae</taxon>
        <taxon>Nitrobacter</taxon>
    </lineage>
</organism>
<protein>
    <submittedName>
        <fullName evidence="1">Uncharacterized protein</fullName>
    </submittedName>
</protein>
<comment type="caution">
    <text evidence="1">The sequence shown here is derived from an EMBL/GenBank/DDBJ whole genome shotgun (WGS) entry which is preliminary data.</text>
</comment>
<dbReference type="STRING" id="29421.B2M20_15620"/>
<proteinExistence type="predicted"/>
<dbReference type="Proteomes" id="UP000189940">
    <property type="component" value="Unassembled WGS sequence"/>
</dbReference>
<keyword evidence="2" id="KW-1185">Reference proteome</keyword>
<dbReference type="EMBL" id="MWPQ01000054">
    <property type="protein sequence ID" value="OPH81891.1"/>
    <property type="molecule type" value="Genomic_DNA"/>
</dbReference>
<name>A0A1V4HV75_NITVU</name>
<evidence type="ECO:0000313" key="1">
    <source>
        <dbReference type="EMBL" id="OPH81891.1"/>
    </source>
</evidence>
<reference evidence="1 2" key="1">
    <citation type="submission" date="2017-02" db="EMBL/GenBank/DDBJ databases">
        <title>Genome sequence of the nitrite-oxidizing bacterium Nitrobacter vulgaris strain Ab1.</title>
        <authorList>
            <person name="Mellbye B.L."/>
            <person name="Davis E.W."/>
            <person name="Spieck E."/>
            <person name="Chang J.H."/>
            <person name="Bottomley P.J."/>
            <person name="Sayavedra-Soto L.A."/>
        </authorList>
    </citation>
    <scope>NUCLEOTIDE SEQUENCE [LARGE SCALE GENOMIC DNA]</scope>
    <source>
        <strain evidence="1 2">Ab1</strain>
    </source>
</reference>
<gene>
    <name evidence="1" type="ORF">B2M20_15620</name>
</gene>
<sequence length="63" mass="6727">MAIAIACGCKERGDAILRGVTSVAKGDLNQTAAELKFIVKSATRDAAVALRQKTARIKSRLIR</sequence>
<evidence type="ECO:0000313" key="2">
    <source>
        <dbReference type="Proteomes" id="UP000189940"/>
    </source>
</evidence>